<dbReference type="RefSeq" id="WP_108925281.1">
    <property type="nucleotide sequence ID" value="NZ_CP029206.1"/>
</dbReference>
<dbReference type="Pfam" id="PF05929">
    <property type="entry name" value="Phage_GPO"/>
    <property type="match status" value="1"/>
</dbReference>
<keyword evidence="3" id="KW-1185">Reference proteome</keyword>
<dbReference type="InterPro" id="IPR009228">
    <property type="entry name" value="Capsid_scaffold_GpO"/>
</dbReference>
<dbReference type="Proteomes" id="UP000244920">
    <property type="component" value="Chromosome"/>
</dbReference>
<feature type="compositionally biased region" description="Basic and acidic residues" evidence="1">
    <location>
        <begin position="211"/>
        <end position="234"/>
    </location>
</feature>
<evidence type="ECO:0000313" key="2">
    <source>
        <dbReference type="EMBL" id="AWI51987.1"/>
    </source>
</evidence>
<accession>A0A2U8FM55</accession>
<protein>
    <submittedName>
        <fullName evidence="2">Phage capsid protein</fullName>
    </submittedName>
</protein>
<organism evidence="2 3">
    <name type="scientific">Actinobacillus porcitonsillarum</name>
    <dbReference type="NCBI Taxonomy" id="189834"/>
    <lineage>
        <taxon>Bacteria</taxon>
        <taxon>Pseudomonadati</taxon>
        <taxon>Pseudomonadota</taxon>
        <taxon>Gammaproteobacteria</taxon>
        <taxon>Pasteurellales</taxon>
        <taxon>Pasteurellaceae</taxon>
        <taxon>Actinobacillus</taxon>
    </lineage>
</organism>
<proteinExistence type="predicted"/>
<evidence type="ECO:0000313" key="3">
    <source>
        <dbReference type="Proteomes" id="UP000244920"/>
    </source>
</evidence>
<gene>
    <name evidence="2" type="ORF">DDU33_07855</name>
</gene>
<feature type="region of interest" description="Disordered" evidence="1">
    <location>
        <begin position="211"/>
        <end position="237"/>
    </location>
</feature>
<dbReference type="KEGG" id="apor:DDU33_07855"/>
<dbReference type="AlphaFoldDB" id="A0A2U8FM55"/>
<evidence type="ECO:0000256" key="1">
    <source>
        <dbReference type="SAM" id="MobiDB-lite"/>
    </source>
</evidence>
<name>A0A2U8FM55_9PAST</name>
<reference evidence="3" key="1">
    <citation type="submission" date="2018-05" db="EMBL/GenBank/DDBJ databases">
        <title>Complete genome sequence of Actinobacillus porcitonsillarum reference strain 9953L55 (CCUG 46996).</title>
        <authorList>
            <person name="Dona V."/>
            <person name="Perreten V."/>
        </authorList>
    </citation>
    <scope>NUCLEOTIDE SEQUENCE [LARGE SCALE GENOMIC DNA]</scope>
    <source>
        <strain evidence="3">9953L55</strain>
    </source>
</reference>
<sequence length="283" mass="31708">MTTVNKSKLRTDFICIATSGSTVDGRNITRQEVLDIAETYSTELYVANMWPDHRRWFNCGQVLEVKVEEINNELKLFAILAPSEFLISANKQGQYLFSSIEITPNFRNSGKAYLTGLGVTDSPASVGTTQLQFSQQQTNVIAGEYQPITLTLADAEHEKEKSFFNTMKEFFKKHEEPPDNNNNKEEQSMNEKQFNQLLGALTGLTEKVEKHFSVQEPEKEPKQPETPKTEEAKTETGVTAEQFNQLICAVTDLNKKFDALSTVQTPVPNGVPTAADNQFNTAV</sequence>
<dbReference type="EMBL" id="CP029206">
    <property type="protein sequence ID" value="AWI51987.1"/>
    <property type="molecule type" value="Genomic_DNA"/>
</dbReference>